<organism evidence="5 6">
    <name type="scientific">Drouetiella hepatica Uher 2000/2452</name>
    <dbReference type="NCBI Taxonomy" id="904376"/>
    <lineage>
        <taxon>Bacteria</taxon>
        <taxon>Bacillati</taxon>
        <taxon>Cyanobacteriota</taxon>
        <taxon>Cyanophyceae</taxon>
        <taxon>Oculatellales</taxon>
        <taxon>Oculatellaceae</taxon>
        <taxon>Drouetiella</taxon>
    </lineage>
</organism>
<dbReference type="Pfam" id="PF13432">
    <property type="entry name" value="TPR_16"/>
    <property type="match status" value="4"/>
</dbReference>
<evidence type="ECO:0000256" key="2">
    <source>
        <dbReference type="ARBA" id="ARBA00022803"/>
    </source>
</evidence>
<feature type="repeat" description="TPR" evidence="3">
    <location>
        <begin position="507"/>
        <end position="540"/>
    </location>
</feature>
<evidence type="ECO:0000256" key="1">
    <source>
        <dbReference type="ARBA" id="ARBA00022737"/>
    </source>
</evidence>
<keyword evidence="4" id="KW-0472">Membrane</keyword>
<keyword evidence="1" id="KW-0677">Repeat</keyword>
<dbReference type="Gene3D" id="1.25.40.10">
    <property type="entry name" value="Tetratricopeptide repeat domain"/>
    <property type="match status" value="4"/>
</dbReference>
<evidence type="ECO:0000313" key="5">
    <source>
        <dbReference type="EMBL" id="MBW4661630.1"/>
    </source>
</evidence>
<gene>
    <name evidence="5" type="ORF">KME15_23420</name>
</gene>
<feature type="repeat" description="TPR" evidence="3">
    <location>
        <begin position="676"/>
        <end position="709"/>
    </location>
</feature>
<feature type="repeat" description="TPR" evidence="3">
    <location>
        <begin position="642"/>
        <end position="675"/>
    </location>
</feature>
<keyword evidence="4" id="KW-0812">Transmembrane</keyword>
<dbReference type="Proteomes" id="UP000757435">
    <property type="component" value="Unassembled WGS sequence"/>
</dbReference>
<dbReference type="InterPro" id="IPR011990">
    <property type="entry name" value="TPR-like_helical_dom_sf"/>
</dbReference>
<sequence>MSQIVHRTVHRVHQPNRSRLWAYPSSVLLIGLLSLSPLPAFSQAVPTSVRSGYTLLGEGLVNQAIDQFTTAVRQYPSSVEARLGLAIAYRRAGLNAEALQAYESVLAIDSSNRLALLSVGTLGGYRPQWQDRGIAALSQLLSLNPNDKEALAQRALLYGYQGKFAAAIADYEIVLKNNPSSDSVLGAAQVYAYSGDYDTSLDLFNQYRQGGRITGDAATAYARSLRETGSSAEAVRVLEPQLRQIPALNGVAIRMRAELAIDYAATGRLDLAEQTLEPLSGRTDSRMILARSLMAISQYDPQNSDGYTSAAIALYQDILTRTPQYLTVGIGQEIADSLSAYPQTQTYALEIYRQLAQQQPDDRSLQIQQAVLERNLGQISRATLQQRIAAALQPLPSDVYQQKVIAQALTRLDSPDAGLLPYYQSLLTADVPLLYFRIAQIQIRRNDLAAARAALTSYDATSEGRRSQDSTLLLLAEIDRREGNLEASAQRYETIISRVPQDRGILSGALQGLAGIRQSQGRLPEAVAVYDRLLQINPQDDRLSLGRASLAYQAKLISQAEAEAVLDRWLATHAPDTSPELVSLAAALPADPRRESLYTALLQENPESAALQLRYVQVLATRNPAQAQAYVNRLIANDPANVSAYFVQGQVAQTQGNLSLATQAYQAILQQDPQNADALSALGGVRFQQRRYDSASQLYSEVLALEPENAIAQTALISLTAAQGNRLTAIEQLEALQSAGANPDLASQQQLLEEGFLQQRGFQPPWERY</sequence>
<dbReference type="InterPro" id="IPR019734">
    <property type="entry name" value="TPR_rpt"/>
</dbReference>
<dbReference type="PANTHER" id="PTHR44943">
    <property type="entry name" value="CELLULOSE SYNTHASE OPERON PROTEIN C"/>
    <property type="match status" value="1"/>
</dbReference>
<feature type="repeat" description="TPR" evidence="3">
    <location>
        <begin position="79"/>
        <end position="112"/>
    </location>
</feature>
<dbReference type="SUPFAM" id="SSF48452">
    <property type="entry name" value="TPR-like"/>
    <property type="match status" value="2"/>
</dbReference>
<comment type="caution">
    <text evidence="5">The sequence shown here is derived from an EMBL/GenBank/DDBJ whole genome shotgun (WGS) entry which is preliminary data.</text>
</comment>
<keyword evidence="4" id="KW-1133">Transmembrane helix</keyword>
<accession>A0A951QFD1</accession>
<protein>
    <submittedName>
        <fullName evidence="5">Tetratricopeptide repeat protein</fullName>
    </submittedName>
</protein>
<evidence type="ECO:0000313" key="6">
    <source>
        <dbReference type="Proteomes" id="UP000757435"/>
    </source>
</evidence>
<dbReference type="SMART" id="SM00028">
    <property type="entry name" value="TPR"/>
    <property type="match status" value="6"/>
</dbReference>
<reference evidence="5" key="2">
    <citation type="journal article" date="2022" name="Microbiol. Resour. Announc.">
        <title>Metagenome Sequencing to Explore Phylogenomics of Terrestrial Cyanobacteria.</title>
        <authorList>
            <person name="Ward R.D."/>
            <person name="Stajich J.E."/>
            <person name="Johansen J.R."/>
            <person name="Huntemann M."/>
            <person name="Clum A."/>
            <person name="Foster B."/>
            <person name="Foster B."/>
            <person name="Roux S."/>
            <person name="Palaniappan K."/>
            <person name="Varghese N."/>
            <person name="Mukherjee S."/>
            <person name="Reddy T.B.K."/>
            <person name="Daum C."/>
            <person name="Copeland A."/>
            <person name="Chen I.A."/>
            <person name="Ivanova N.N."/>
            <person name="Kyrpides N.C."/>
            <person name="Shapiro N."/>
            <person name="Eloe-Fadrosh E.A."/>
            <person name="Pietrasiak N."/>
        </authorList>
    </citation>
    <scope>NUCLEOTIDE SEQUENCE</scope>
    <source>
        <strain evidence="5">UHER 2000/2452</strain>
    </source>
</reference>
<dbReference type="AlphaFoldDB" id="A0A951QFD1"/>
<feature type="transmembrane region" description="Helical" evidence="4">
    <location>
        <begin position="20"/>
        <end position="41"/>
    </location>
</feature>
<evidence type="ECO:0000256" key="4">
    <source>
        <dbReference type="SAM" id="Phobius"/>
    </source>
</evidence>
<dbReference type="Pfam" id="PF13176">
    <property type="entry name" value="TPR_7"/>
    <property type="match status" value="1"/>
</dbReference>
<dbReference type="PROSITE" id="PS50005">
    <property type="entry name" value="TPR"/>
    <property type="match status" value="4"/>
</dbReference>
<keyword evidence="2 3" id="KW-0802">TPR repeat</keyword>
<name>A0A951QFD1_9CYAN</name>
<dbReference type="EMBL" id="JAHHHD010000041">
    <property type="protein sequence ID" value="MBW4661630.1"/>
    <property type="molecule type" value="Genomic_DNA"/>
</dbReference>
<dbReference type="PANTHER" id="PTHR44943:SF8">
    <property type="entry name" value="TPR REPEAT-CONTAINING PROTEIN MJ0263"/>
    <property type="match status" value="1"/>
</dbReference>
<reference evidence="5" key="1">
    <citation type="submission" date="2021-05" db="EMBL/GenBank/DDBJ databases">
        <authorList>
            <person name="Pietrasiak N."/>
            <person name="Ward R."/>
            <person name="Stajich J.E."/>
            <person name="Kurbessoian T."/>
        </authorList>
    </citation>
    <scope>NUCLEOTIDE SEQUENCE</scope>
    <source>
        <strain evidence="5">UHER 2000/2452</strain>
    </source>
</reference>
<evidence type="ECO:0000256" key="3">
    <source>
        <dbReference type="PROSITE-ProRule" id="PRU00339"/>
    </source>
</evidence>
<proteinExistence type="predicted"/>
<dbReference type="InterPro" id="IPR051685">
    <property type="entry name" value="Ycf3/AcsC/BcsC/TPR_MFPF"/>
</dbReference>